<evidence type="ECO:0000259" key="1">
    <source>
        <dbReference type="Pfam" id="PF18433"/>
    </source>
</evidence>
<feature type="domain" description="DUF5610" evidence="1">
    <location>
        <begin position="80"/>
        <end position="185"/>
    </location>
</feature>
<dbReference type="AlphaFoldDB" id="K6ZFX0"/>
<sequence length="425" mass="47094">MRADKEVEAKEVLVMNLSEIKVTQAEQPKMVRPEVVLNKQLQQDGLMQAKGLQQSFVNENQGMSDNRKVAARVLGLSISQTLTIEGRTADVTAKDKDHEQKVKMPLFDFEEVARNVLSFVGNVIKKASDDGASDDKLSSLFEQARYGVSKGIKLAEDELGANSTDEVKQGIVKSKASIFDGIQKLETRISDKTEKSDKMLSDFLSLQNDELSEFSVHTLDGDEVQIRFGARESTSKESFMVGDGSLQTSLIYQQTNRFSLQIKGDLDEAELKAVGDLVALADDVANTFYHGDIEKAYNKALDIGFDNKELSNFALQLTKVESSQKIQRYGEVQQYSETPSVDLKAPKAVAEYLNKVLDGMNQAAQKLGSQDDFKSVINSLVNEMKDVQVPDILSAINRFHTFNAKLLDSLNIDKPSFASNEKPAE</sequence>
<dbReference type="Pfam" id="PF18433">
    <property type="entry name" value="DUF5610"/>
    <property type="match status" value="1"/>
</dbReference>
<gene>
    <name evidence="2" type="ORF">GPAL_2406</name>
</gene>
<name>K6ZFX0_9ALTE</name>
<organism evidence="2 3">
    <name type="scientific">Brumicola pallidula DSM 14239 = ACAM 615</name>
    <dbReference type="NCBI Taxonomy" id="1121922"/>
    <lineage>
        <taxon>Bacteria</taxon>
        <taxon>Pseudomonadati</taxon>
        <taxon>Pseudomonadota</taxon>
        <taxon>Gammaproteobacteria</taxon>
        <taxon>Alteromonadales</taxon>
        <taxon>Alteromonadaceae</taxon>
        <taxon>Brumicola</taxon>
    </lineage>
</organism>
<keyword evidence="3" id="KW-1185">Reference proteome</keyword>
<protein>
    <recommendedName>
        <fullName evidence="1">DUF5610 domain-containing protein</fullName>
    </recommendedName>
</protein>
<dbReference type="RefSeq" id="WP_006011939.1">
    <property type="nucleotide sequence ID" value="NZ_AUAV01000014.1"/>
</dbReference>
<dbReference type="EMBL" id="BAEQ01000042">
    <property type="protein sequence ID" value="GAC29267.1"/>
    <property type="molecule type" value="Genomic_DNA"/>
</dbReference>
<comment type="caution">
    <text evidence="2">The sequence shown here is derived from an EMBL/GenBank/DDBJ whole genome shotgun (WGS) entry which is preliminary data.</text>
</comment>
<dbReference type="STRING" id="1121922.GCA_000428905_02778"/>
<dbReference type="InterPro" id="IPR041651">
    <property type="entry name" value="DUF5610"/>
</dbReference>
<dbReference type="Proteomes" id="UP000006251">
    <property type="component" value="Unassembled WGS sequence"/>
</dbReference>
<evidence type="ECO:0000313" key="2">
    <source>
        <dbReference type="EMBL" id="GAC29267.1"/>
    </source>
</evidence>
<reference evidence="3" key="1">
    <citation type="journal article" date="2014" name="Environ. Microbiol.">
        <title>Comparative genomics of the marine bacterial genus Glaciecola reveals the high degree of genomic diversity and genomic characteristic for cold adaptation.</title>
        <authorList>
            <person name="Qin Q.L."/>
            <person name="Xie B.B."/>
            <person name="Yu Y."/>
            <person name="Shu Y.L."/>
            <person name="Rong J.C."/>
            <person name="Zhang Y.J."/>
            <person name="Zhao D.L."/>
            <person name="Chen X.L."/>
            <person name="Zhang X.Y."/>
            <person name="Chen B."/>
            <person name="Zhou B.C."/>
            <person name="Zhang Y.Z."/>
        </authorList>
    </citation>
    <scope>NUCLEOTIDE SEQUENCE [LARGE SCALE GENOMIC DNA]</scope>
    <source>
        <strain evidence="3">ACAM 615</strain>
    </source>
</reference>
<accession>K6ZFX0</accession>
<proteinExistence type="predicted"/>
<evidence type="ECO:0000313" key="3">
    <source>
        <dbReference type="Proteomes" id="UP000006251"/>
    </source>
</evidence>